<proteinExistence type="predicted"/>
<evidence type="ECO:0008006" key="3">
    <source>
        <dbReference type="Google" id="ProtNLM"/>
    </source>
</evidence>
<dbReference type="Pfam" id="PF11041">
    <property type="entry name" value="Phage_Wedge1"/>
    <property type="match status" value="1"/>
</dbReference>
<dbReference type="EMBL" id="CP026924">
    <property type="protein sequence ID" value="AVH41808.1"/>
    <property type="molecule type" value="Genomic_DNA"/>
</dbReference>
<organism evidence="1 2">
    <name type="scientific">Agrobacterium tumefaciens</name>
    <dbReference type="NCBI Taxonomy" id="358"/>
    <lineage>
        <taxon>Bacteria</taxon>
        <taxon>Pseudomonadati</taxon>
        <taxon>Pseudomonadota</taxon>
        <taxon>Alphaproteobacteria</taxon>
        <taxon>Hyphomicrobiales</taxon>
        <taxon>Rhizobiaceae</taxon>
        <taxon>Rhizobium/Agrobacterium group</taxon>
        <taxon>Agrobacterium</taxon>
        <taxon>Agrobacterium tumefaciens complex</taxon>
    </lineage>
</organism>
<reference evidence="1 2" key="1">
    <citation type="submission" date="2018-02" db="EMBL/GenBank/DDBJ databases">
        <title>Complete genome sequence of Agrobacterium tumefaciens 1D1609.</title>
        <authorList>
            <person name="Cho S.-T."/>
            <person name="Haryono M."/>
            <person name="Chang H.-H."/>
            <person name="Santos M.N."/>
            <person name="Lai E.-M."/>
            <person name="Kuo C.-H."/>
        </authorList>
    </citation>
    <scope>NUCLEOTIDE SEQUENCE [LARGE SCALE GENOMIC DNA]</scope>
    <source>
        <strain evidence="1 2">1D1609</strain>
    </source>
</reference>
<gene>
    <name evidence="1" type="ORF">At1D1609_17540</name>
</gene>
<name>A0A2L2LC53_AGRTU</name>
<dbReference type="RefSeq" id="WP_104679421.1">
    <property type="nucleotide sequence ID" value="NZ_CP026924.1"/>
</dbReference>
<sequence length="276" mass="29961">MECPDKSAFVEERIDRILTQYRESPKLLSIIRQDLEQIADAVIEACEIPSRFDILDATGDQLTIIGRQLGWPRCHCICVPVPVFGFSCGADNPNRPIGGFACTGIDGDILTFYDVDDVDYILTMTTEAGGDFILTDNQVDATHGADWGNCASAGTGDICLSDDEVYRSYLLARRYQVRQLWDIDSLSAAAQHIWGSAATVTSLGGARVAISPGRSLTSLEMIQLPVAFRVLPLAPGISPFINYQTGKVFGFGAGWGGLCDGSSWLCPEPFDPYSCN</sequence>
<dbReference type="InterPro" id="IPR021283">
    <property type="entry name" value="Phage_Wedge1"/>
</dbReference>
<dbReference type="AlphaFoldDB" id="A0A2L2LC53"/>
<evidence type="ECO:0000313" key="2">
    <source>
        <dbReference type="Proteomes" id="UP000237717"/>
    </source>
</evidence>
<evidence type="ECO:0000313" key="1">
    <source>
        <dbReference type="EMBL" id="AVH41808.1"/>
    </source>
</evidence>
<dbReference type="Proteomes" id="UP000237717">
    <property type="component" value="Chromosome I"/>
</dbReference>
<protein>
    <recommendedName>
        <fullName evidence="3">DUF2612 domain-containing protein</fullName>
    </recommendedName>
</protein>
<accession>A0A2L2LC53</accession>